<dbReference type="AlphaFoldDB" id="A0A4D9EJL5"/>
<dbReference type="Proteomes" id="UP000297703">
    <property type="component" value="Unassembled WGS sequence"/>
</dbReference>
<evidence type="ECO:0000313" key="1">
    <source>
        <dbReference type="EMBL" id="TFK06470.1"/>
    </source>
</evidence>
<sequence length="130" mass="14165">MRPSGISTAYHMGEALLGGELGCDRRLCHVSGCPAQRGFRQYLLCLSSPETLFREYMLLLEVESACQGPLCWWTPLTTPNLPRSEMGSSQHLPPQLSDAASRQVVKVSEHKAAETAVGFLGGGEMNQIIC</sequence>
<evidence type="ECO:0000313" key="2">
    <source>
        <dbReference type="Proteomes" id="UP000297703"/>
    </source>
</evidence>
<proteinExistence type="predicted"/>
<gene>
    <name evidence="1" type="ORF">DR999_PMT10781</name>
</gene>
<comment type="caution">
    <text evidence="1">The sequence shown here is derived from an EMBL/GenBank/DDBJ whole genome shotgun (WGS) entry which is preliminary data.</text>
</comment>
<organism evidence="1 2">
    <name type="scientific">Platysternon megacephalum</name>
    <name type="common">big-headed turtle</name>
    <dbReference type="NCBI Taxonomy" id="55544"/>
    <lineage>
        <taxon>Eukaryota</taxon>
        <taxon>Metazoa</taxon>
        <taxon>Chordata</taxon>
        <taxon>Craniata</taxon>
        <taxon>Vertebrata</taxon>
        <taxon>Euteleostomi</taxon>
        <taxon>Archelosauria</taxon>
        <taxon>Testudinata</taxon>
        <taxon>Testudines</taxon>
        <taxon>Cryptodira</taxon>
        <taxon>Durocryptodira</taxon>
        <taxon>Testudinoidea</taxon>
        <taxon>Platysternidae</taxon>
        <taxon>Platysternon</taxon>
    </lineage>
</organism>
<dbReference type="EMBL" id="QXTE01000096">
    <property type="protein sequence ID" value="TFK06470.1"/>
    <property type="molecule type" value="Genomic_DNA"/>
</dbReference>
<reference evidence="1 2" key="2">
    <citation type="submission" date="2019-04" db="EMBL/GenBank/DDBJ databases">
        <title>The genome sequence of big-headed turtle.</title>
        <authorList>
            <person name="Gong S."/>
        </authorList>
    </citation>
    <scope>NUCLEOTIDE SEQUENCE [LARGE SCALE GENOMIC DNA]</scope>
    <source>
        <strain evidence="1">DO16091913</strain>
        <tissue evidence="1">Muscle</tissue>
    </source>
</reference>
<accession>A0A4D9EJL5</accession>
<keyword evidence="2" id="KW-1185">Reference proteome</keyword>
<name>A0A4D9EJL5_9SAUR</name>
<protein>
    <submittedName>
        <fullName evidence="1">GTPase IMAP family member 4-like</fullName>
    </submittedName>
</protein>
<reference evidence="1 2" key="1">
    <citation type="submission" date="2019-04" db="EMBL/GenBank/DDBJ databases">
        <title>Draft genome of the big-headed turtle Platysternon megacephalum.</title>
        <authorList>
            <person name="Gong S."/>
        </authorList>
    </citation>
    <scope>NUCLEOTIDE SEQUENCE [LARGE SCALE GENOMIC DNA]</scope>
    <source>
        <strain evidence="1">DO16091913</strain>
        <tissue evidence="1">Muscle</tissue>
    </source>
</reference>